<dbReference type="InterPro" id="IPR000719">
    <property type="entry name" value="Prot_kinase_dom"/>
</dbReference>
<reference evidence="12 13" key="1">
    <citation type="submission" date="2024-01" db="EMBL/GenBank/DDBJ databases">
        <authorList>
            <consortium name="Genoscope - CEA"/>
            <person name="William W."/>
        </authorList>
    </citation>
    <scope>NUCLEOTIDE SEQUENCE [LARGE SCALE GENOMIC DNA]</scope>
    <source>
        <strain evidence="12 13">29B2s-10</strain>
    </source>
</reference>
<dbReference type="SUPFAM" id="SSF56112">
    <property type="entry name" value="Protein kinase-like (PK-like)"/>
    <property type="match status" value="1"/>
</dbReference>
<dbReference type="Gene3D" id="1.10.510.10">
    <property type="entry name" value="Transferase(Phosphotransferase) domain 1"/>
    <property type="match status" value="1"/>
</dbReference>
<evidence type="ECO:0000256" key="7">
    <source>
        <dbReference type="ARBA" id="ARBA00047899"/>
    </source>
</evidence>
<dbReference type="EC" id="2.7.11.1" evidence="1"/>
<feature type="region of interest" description="Disordered" evidence="10">
    <location>
        <begin position="308"/>
        <end position="393"/>
    </location>
</feature>
<gene>
    <name evidence="12" type="primary">NPR1</name>
    <name evidence="12" type="ORF">CAAN4_A02916</name>
</gene>
<dbReference type="PANTHER" id="PTHR24343:SF113">
    <property type="entry name" value="NITROGEN PERMEASE REACTIVATOR PROTEIN-RELATED"/>
    <property type="match status" value="1"/>
</dbReference>
<evidence type="ECO:0000259" key="11">
    <source>
        <dbReference type="PROSITE" id="PS50011"/>
    </source>
</evidence>
<dbReference type="PROSITE" id="PS00107">
    <property type="entry name" value="PROTEIN_KINASE_ATP"/>
    <property type="match status" value="1"/>
</dbReference>
<dbReference type="EMBL" id="OZ004253">
    <property type="protein sequence ID" value="CAK7892441.1"/>
    <property type="molecule type" value="Genomic_DNA"/>
</dbReference>
<feature type="region of interest" description="Disordered" evidence="10">
    <location>
        <begin position="724"/>
        <end position="764"/>
    </location>
</feature>
<dbReference type="Gene3D" id="3.30.200.20">
    <property type="entry name" value="Phosphorylase Kinase, domain 1"/>
    <property type="match status" value="1"/>
</dbReference>
<comment type="catalytic activity">
    <reaction evidence="7">
        <text>L-threonyl-[protein] + ATP = O-phospho-L-threonyl-[protein] + ADP + H(+)</text>
        <dbReference type="Rhea" id="RHEA:46608"/>
        <dbReference type="Rhea" id="RHEA-COMP:11060"/>
        <dbReference type="Rhea" id="RHEA-COMP:11605"/>
        <dbReference type="ChEBI" id="CHEBI:15378"/>
        <dbReference type="ChEBI" id="CHEBI:30013"/>
        <dbReference type="ChEBI" id="CHEBI:30616"/>
        <dbReference type="ChEBI" id="CHEBI:61977"/>
        <dbReference type="ChEBI" id="CHEBI:456216"/>
        <dbReference type="EC" id="2.7.11.1"/>
    </reaction>
</comment>
<keyword evidence="3" id="KW-0808">Transferase</keyword>
<evidence type="ECO:0000256" key="1">
    <source>
        <dbReference type="ARBA" id="ARBA00012513"/>
    </source>
</evidence>
<feature type="region of interest" description="Disordered" evidence="10">
    <location>
        <begin position="1"/>
        <end position="89"/>
    </location>
</feature>
<feature type="compositionally biased region" description="Low complexity" evidence="10">
    <location>
        <begin position="321"/>
        <end position="335"/>
    </location>
</feature>
<feature type="binding site" evidence="9">
    <location>
        <position position="502"/>
    </location>
    <ligand>
        <name>ATP</name>
        <dbReference type="ChEBI" id="CHEBI:30616"/>
    </ligand>
</feature>
<evidence type="ECO:0000256" key="3">
    <source>
        <dbReference type="ARBA" id="ARBA00022679"/>
    </source>
</evidence>
<feature type="compositionally biased region" description="Polar residues" evidence="10">
    <location>
        <begin position="20"/>
        <end position="57"/>
    </location>
</feature>
<sequence length="856" mass="91611">MDLEKPAAAYNPGKPPAPVSSLTRLLNESGSSAASPAVSKANSQVSLVQGSQETTASDPIESDNNPKHVNVSSSTLRVNADPIDDNADVVSISPGNVRAVNPVINGFDVPSFSSSPKTTPTSKPVFNMAFQKESPSRPPRSTRNGSVSHSSFVGQESLSSSIPYSAPGGRGSSQLSNSFAAHNANNTSGFASNGPSGSNGATPVVSGTPSLPSESTSYIPNLPNGQPISSIHIQSPQVNSSSIDSRFVISKQRVAQAQAQAQANASYGSAQRSGSQSGLSFFFSSSKSKGGKKNSSSTDLGSFYNNSYQGESHIPQGNTVASSPSSISSAESAYSGQFPPPSRHNSMANLKRFFKKTPTQTTGSTPVSNLSSSLRSNTERERGIPINSVSGGNTPVVSGFQAGSYGQGSLTATSSNASYSQSPSVGGGFSVGSTSVSRNSSMLQNKMNYQQDRRGSVSTLISNQQLPFSKRYSKFGENLGAGAGGAVRLVTRFADKQVFAVKEFRNKYQNESKRDYAKKITGEYCIGSTLKHPNIIETVEICYENERILQVMEYCDFDLFAIVMSNKMSREEINCCFKQVMSGIHYLHSLGLAHRDLKLDNCVIDGRGIVKIIDFGSAVVFSYPFTKTLIESHGIVGSDPYLAPEVCVFNKYDPRPVDVWSAAIIYCCMMLKKFPWKVPKLSDNSFKLFSTRKEAIPLTEMLKRTPDMVPEMGALKLDDISEQLEGSKASESEEQGKEPESTSTEAEKTGSGSSSNIEGKAHTSTETGAGRLLLALPEDCRPLIGRMVDLAPACRISIEECFNDEWLQSIHMCTVEEKLSPDGSPIYEAVSGGDHIHTQVDSSKAHIAAFDKNKKK</sequence>
<evidence type="ECO:0000256" key="10">
    <source>
        <dbReference type="SAM" id="MobiDB-lite"/>
    </source>
</evidence>
<keyword evidence="13" id="KW-1185">Reference proteome</keyword>
<keyword evidence="4 9" id="KW-0547">Nucleotide-binding</keyword>
<feature type="compositionally biased region" description="Polar residues" evidence="10">
    <location>
        <begin position="172"/>
        <end position="237"/>
    </location>
</feature>
<keyword evidence="5" id="KW-0418">Kinase</keyword>
<organism evidence="12 13">
    <name type="scientific">[Candida] anglica</name>
    <dbReference type="NCBI Taxonomy" id="148631"/>
    <lineage>
        <taxon>Eukaryota</taxon>
        <taxon>Fungi</taxon>
        <taxon>Dikarya</taxon>
        <taxon>Ascomycota</taxon>
        <taxon>Saccharomycotina</taxon>
        <taxon>Pichiomycetes</taxon>
        <taxon>Debaryomycetaceae</taxon>
        <taxon>Kurtzmaniella</taxon>
    </lineage>
</organism>
<accession>A0ABP0E8R4</accession>
<feature type="compositionally biased region" description="Polar residues" evidence="10">
    <location>
        <begin position="139"/>
        <end position="163"/>
    </location>
</feature>
<feature type="region of interest" description="Disordered" evidence="10">
    <location>
        <begin position="129"/>
        <end position="237"/>
    </location>
</feature>
<feature type="compositionally biased region" description="Polar residues" evidence="10">
    <location>
        <begin position="308"/>
        <end position="320"/>
    </location>
</feature>
<evidence type="ECO:0000313" key="12">
    <source>
        <dbReference type="EMBL" id="CAK7892441.1"/>
    </source>
</evidence>
<dbReference type="InterPro" id="IPR017441">
    <property type="entry name" value="Protein_kinase_ATP_BS"/>
</dbReference>
<feature type="compositionally biased region" description="Polar residues" evidence="10">
    <location>
        <begin position="357"/>
        <end position="376"/>
    </location>
</feature>
<evidence type="ECO:0000256" key="4">
    <source>
        <dbReference type="ARBA" id="ARBA00022741"/>
    </source>
</evidence>
<protein>
    <recommendedName>
        <fullName evidence="1">non-specific serine/threonine protein kinase</fullName>
        <ecNumber evidence="1">2.7.11.1</ecNumber>
    </recommendedName>
</protein>
<dbReference type="PROSITE" id="PS00108">
    <property type="entry name" value="PROTEIN_KINASE_ST"/>
    <property type="match status" value="1"/>
</dbReference>
<dbReference type="Proteomes" id="UP001497600">
    <property type="component" value="Chromosome A"/>
</dbReference>
<evidence type="ECO:0000256" key="2">
    <source>
        <dbReference type="ARBA" id="ARBA00022527"/>
    </source>
</evidence>
<keyword evidence="6 9" id="KW-0067">ATP-binding</keyword>
<proteinExistence type="predicted"/>
<comment type="catalytic activity">
    <reaction evidence="8">
        <text>L-seryl-[protein] + ATP = O-phospho-L-seryl-[protein] + ADP + H(+)</text>
        <dbReference type="Rhea" id="RHEA:17989"/>
        <dbReference type="Rhea" id="RHEA-COMP:9863"/>
        <dbReference type="Rhea" id="RHEA-COMP:11604"/>
        <dbReference type="ChEBI" id="CHEBI:15378"/>
        <dbReference type="ChEBI" id="CHEBI:29999"/>
        <dbReference type="ChEBI" id="CHEBI:30616"/>
        <dbReference type="ChEBI" id="CHEBI:83421"/>
        <dbReference type="ChEBI" id="CHEBI:456216"/>
        <dbReference type="EC" id="2.7.11.1"/>
    </reaction>
</comment>
<evidence type="ECO:0000256" key="5">
    <source>
        <dbReference type="ARBA" id="ARBA00022777"/>
    </source>
</evidence>
<dbReference type="PANTHER" id="PTHR24343">
    <property type="entry name" value="SERINE/THREONINE KINASE"/>
    <property type="match status" value="1"/>
</dbReference>
<feature type="domain" description="Protein kinase" evidence="11">
    <location>
        <begin position="473"/>
        <end position="807"/>
    </location>
</feature>
<name>A0ABP0E8R4_9ASCO</name>
<evidence type="ECO:0000256" key="6">
    <source>
        <dbReference type="ARBA" id="ARBA00022840"/>
    </source>
</evidence>
<evidence type="ECO:0000256" key="8">
    <source>
        <dbReference type="ARBA" id="ARBA00048679"/>
    </source>
</evidence>
<evidence type="ECO:0000256" key="9">
    <source>
        <dbReference type="PROSITE-ProRule" id="PRU10141"/>
    </source>
</evidence>
<keyword evidence="2" id="KW-0723">Serine/threonine-protein kinase</keyword>
<evidence type="ECO:0000313" key="13">
    <source>
        <dbReference type="Proteomes" id="UP001497600"/>
    </source>
</evidence>
<dbReference type="InterPro" id="IPR011009">
    <property type="entry name" value="Kinase-like_dom_sf"/>
</dbReference>
<dbReference type="PROSITE" id="PS50011">
    <property type="entry name" value="PROTEIN_KINASE_DOM"/>
    <property type="match status" value="1"/>
</dbReference>
<feature type="compositionally biased region" description="Polar residues" evidence="10">
    <location>
        <begin position="750"/>
        <end position="764"/>
    </location>
</feature>
<dbReference type="Pfam" id="PF00069">
    <property type="entry name" value="Pkinase"/>
    <property type="match status" value="1"/>
</dbReference>
<dbReference type="InterPro" id="IPR008271">
    <property type="entry name" value="Ser/Thr_kinase_AS"/>
</dbReference>
<feature type="region of interest" description="Disordered" evidence="10">
    <location>
        <begin position="411"/>
        <end position="433"/>
    </location>
</feature>
<dbReference type="SMART" id="SM00220">
    <property type="entry name" value="S_TKc"/>
    <property type="match status" value="1"/>
</dbReference>
<feature type="compositionally biased region" description="Basic and acidic residues" evidence="10">
    <location>
        <begin position="728"/>
        <end position="748"/>
    </location>
</feature>